<dbReference type="Proteomes" id="UP001456344">
    <property type="component" value="Chromosome"/>
</dbReference>
<proteinExistence type="predicted"/>
<organism evidence="1 2">
    <name type="scientific">Amycolatopsis coloradensis</name>
    <dbReference type="NCBI Taxonomy" id="76021"/>
    <lineage>
        <taxon>Bacteria</taxon>
        <taxon>Bacillati</taxon>
        <taxon>Actinomycetota</taxon>
        <taxon>Actinomycetes</taxon>
        <taxon>Pseudonocardiales</taxon>
        <taxon>Pseudonocardiaceae</taxon>
        <taxon>Amycolatopsis</taxon>
    </lineage>
</organism>
<dbReference type="EMBL" id="CP150484">
    <property type="protein sequence ID" value="WYW17483.1"/>
    <property type="molecule type" value="Genomic_DNA"/>
</dbReference>
<evidence type="ECO:0000313" key="2">
    <source>
        <dbReference type="Proteomes" id="UP001456344"/>
    </source>
</evidence>
<name>A0ACD5BDZ0_9PSEU</name>
<keyword evidence="2" id="KW-1185">Reference proteome</keyword>
<sequence>MIIRIVNCVAAFTAGIIHEKISEAAKNAICATANTAAAINRICAFSTFAAAVFVVLANSRAYAAS</sequence>
<protein>
    <submittedName>
        <fullName evidence="1">Uncharacterized protein</fullName>
    </submittedName>
</protein>
<evidence type="ECO:0000313" key="1">
    <source>
        <dbReference type="EMBL" id="WYW17483.1"/>
    </source>
</evidence>
<reference evidence="1" key="1">
    <citation type="submission" date="2023-10" db="EMBL/GenBank/DDBJ databases">
        <title>Whole genome sequencing of actinobacterial strain Amycolatopsis sp. (BCA-696) identifies the underlying plant growth-promoting genes.</title>
        <authorList>
            <person name="Gandham P."/>
            <person name="Vadla N."/>
            <person name="Saji A."/>
            <person name="Srinivas V."/>
            <person name="Ruperao P."/>
            <person name="Selvanayagam S."/>
            <person name="Saxena R.K."/>
            <person name="Rathore A."/>
            <person name="Gopalakrishnan S."/>
            <person name="Thakur V."/>
        </authorList>
    </citation>
    <scope>NUCLEOTIDE SEQUENCE</scope>
    <source>
        <strain evidence="1">BCA-696</strain>
    </source>
</reference>
<gene>
    <name evidence="1" type="ORF">LCL61_18200</name>
</gene>
<accession>A0ACD5BDZ0</accession>